<proteinExistence type="predicted"/>
<protein>
    <submittedName>
        <fullName evidence="2">Uncharacterized protein</fullName>
    </submittedName>
</protein>
<dbReference type="AlphaFoldDB" id="A0A1Q5T0N2"/>
<comment type="caution">
    <text evidence="2">The sequence shown here is derived from an EMBL/GenBank/DDBJ whole genome shotgun (WGS) entry which is preliminary data.</text>
</comment>
<organism evidence="2 3">
    <name type="scientific">Penicillium subrubescens</name>
    <dbReference type="NCBI Taxonomy" id="1316194"/>
    <lineage>
        <taxon>Eukaryota</taxon>
        <taxon>Fungi</taxon>
        <taxon>Dikarya</taxon>
        <taxon>Ascomycota</taxon>
        <taxon>Pezizomycotina</taxon>
        <taxon>Eurotiomycetes</taxon>
        <taxon>Eurotiomycetidae</taxon>
        <taxon>Eurotiales</taxon>
        <taxon>Aspergillaceae</taxon>
        <taxon>Penicillium</taxon>
    </lineage>
</organism>
<keyword evidence="3" id="KW-1185">Reference proteome</keyword>
<evidence type="ECO:0000313" key="2">
    <source>
        <dbReference type="EMBL" id="OKO93645.1"/>
    </source>
</evidence>
<name>A0A1Q5T0N2_9EURO</name>
<dbReference type="Proteomes" id="UP000186955">
    <property type="component" value="Unassembled WGS sequence"/>
</dbReference>
<feature type="region of interest" description="Disordered" evidence="1">
    <location>
        <begin position="1"/>
        <end position="29"/>
    </location>
</feature>
<gene>
    <name evidence="2" type="ORF">PENSUB_11924</name>
</gene>
<sequence length="83" mass="8979">MPKTPNADGTPRHTEKNQKRPIAWPWPCTTGRVQRPFLPPYKADHMRAASAQRSAGNSGNAETAAGVASKVWISLAGWEGVIV</sequence>
<evidence type="ECO:0000256" key="1">
    <source>
        <dbReference type="SAM" id="MobiDB-lite"/>
    </source>
</evidence>
<accession>A0A1Q5T0N2</accession>
<evidence type="ECO:0000313" key="3">
    <source>
        <dbReference type="Proteomes" id="UP000186955"/>
    </source>
</evidence>
<dbReference type="EMBL" id="MNBE01000723">
    <property type="protein sequence ID" value="OKO93645.1"/>
    <property type="molecule type" value="Genomic_DNA"/>
</dbReference>
<reference evidence="2 3" key="1">
    <citation type="submission" date="2016-10" db="EMBL/GenBank/DDBJ databases">
        <title>Genome sequence of the ascomycete fungus Penicillium subrubescens.</title>
        <authorList>
            <person name="De Vries R.P."/>
            <person name="Peng M."/>
            <person name="Dilokpimol A."/>
            <person name="Hilden K."/>
            <person name="Makela M.R."/>
            <person name="Grigoriev I."/>
            <person name="Riley R."/>
            <person name="Granchi Z."/>
        </authorList>
    </citation>
    <scope>NUCLEOTIDE SEQUENCE [LARGE SCALE GENOMIC DNA]</scope>
    <source>
        <strain evidence="2 3">CBS 132785</strain>
    </source>
</reference>